<dbReference type="GO" id="GO:0006580">
    <property type="term" value="P:ethanolamine metabolic process"/>
    <property type="evidence" value="ECO:0007669"/>
    <property type="project" value="TreeGrafter"/>
</dbReference>
<evidence type="ECO:0000313" key="3">
    <source>
        <dbReference type="Proteomes" id="UP000238375"/>
    </source>
</evidence>
<sequence length="301" mass="34072">MRQLVLLFVTLAISQLTVAQSRPVDAIIRELHDPASKQVLVVAHRGDWRGNPENSVRAIESVIQMGVDVVEIDLKKTKDGVLILMHDRTIDRTTSGSGKPEDYTWAELQQLTLKNAHGCPTRQRITTFEECMNTVKNRIMVNIDKGYDYYQDAYAILVKTGTVDHAIIKSTRPYETVKAENGNLLGGKLAFMPVVDLNKPAANAVIQSYETNLKPLAYELIFQTDSALVHSNYQTIPKTSSKIWFNSLWASLDAGHDDERSVEEHHPEDGWGWLIDHNATMIQTDRPAELLAYLRKRKLHR</sequence>
<dbReference type="PROSITE" id="PS51704">
    <property type="entry name" value="GP_PDE"/>
    <property type="match status" value="1"/>
</dbReference>
<dbReference type="PANTHER" id="PTHR46320:SF1">
    <property type="entry name" value="GLYCEROPHOSPHODIESTER PHOSPHODIESTERASE 1"/>
    <property type="match status" value="1"/>
</dbReference>
<dbReference type="GO" id="GO:0070291">
    <property type="term" value="P:N-acylethanolamine metabolic process"/>
    <property type="evidence" value="ECO:0007669"/>
    <property type="project" value="TreeGrafter"/>
</dbReference>
<organism evidence="2 3">
    <name type="scientific">Spirosoma oryzae</name>
    <dbReference type="NCBI Taxonomy" id="1469603"/>
    <lineage>
        <taxon>Bacteria</taxon>
        <taxon>Pseudomonadati</taxon>
        <taxon>Bacteroidota</taxon>
        <taxon>Cytophagia</taxon>
        <taxon>Cytophagales</taxon>
        <taxon>Cytophagaceae</taxon>
        <taxon>Spirosoma</taxon>
    </lineage>
</organism>
<keyword evidence="3" id="KW-1185">Reference proteome</keyword>
<protein>
    <submittedName>
        <fullName evidence="2">Glycerophosphoryl diester phosphodiesterase</fullName>
    </submittedName>
</protein>
<dbReference type="AlphaFoldDB" id="A0A2T0RL58"/>
<evidence type="ECO:0000313" key="2">
    <source>
        <dbReference type="EMBL" id="PRY21929.1"/>
    </source>
</evidence>
<dbReference type="InterPro" id="IPR032160">
    <property type="entry name" value="DUF4996"/>
</dbReference>
<proteinExistence type="predicted"/>
<dbReference type="GO" id="GO:0008889">
    <property type="term" value="F:glycerophosphodiester phosphodiesterase activity"/>
    <property type="evidence" value="ECO:0007669"/>
    <property type="project" value="TreeGrafter"/>
</dbReference>
<dbReference type="CDD" id="cd08566">
    <property type="entry name" value="GDPD_AtGDE_like"/>
    <property type="match status" value="1"/>
</dbReference>
<evidence type="ECO:0000259" key="1">
    <source>
        <dbReference type="PROSITE" id="PS51704"/>
    </source>
</evidence>
<dbReference type="RefSeq" id="WP_106140966.1">
    <property type="nucleotide sequence ID" value="NZ_PVTE01000048.1"/>
</dbReference>
<dbReference type="GO" id="GO:0006644">
    <property type="term" value="P:phospholipid metabolic process"/>
    <property type="evidence" value="ECO:0007669"/>
    <property type="project" value="TreeGrafter"/>
</dbReference>
<dbReference type="OrthoDB" id="384721at2"/>
<accession>A0A2T0RL58</accession>
<dbReference type="Pfam" id="PF03009">
    <property type="entry name" value="GDPD"/>
    <property type="match status" value="1"/>
</dbReference>
<dbReference type="EMBL" id="PVTE01000048">
    <property type="protein sequence ID" value="PRY21929.1"/>
    <property type="molecule type" value="Genomic_DNA"/>
</dbReference>
<name>A0A2T0RL58_9BACT</name>
<dbReference type="SUPFAM" id="SSF51695">
    <property type="entry name" value="PLC-like phosphodiesterases"/>
    <property type="match status" value="1"/>
</dbReference>
<dbReference type="Pfam" id="PF16387">
    <property type="entry name" value="DUF4996"/>
    <property type="match status" value="1"/>
</dbReference>
<dbReference type="GO" id="GO:0005886">
    <property type="term" value="C:plasma membrane"/>
    <property type="evidence" value="ECO:0007669"/>
    <property type="project" value="TreeGrafter"/>
</dbReference>
<dbReference type="Proteomes" id="UP000238375">
    <property type="component" value="Unassembled WGS sequence"/>
</dbReference>
<dbReference type="InterPro" id="IPR030395">
    <property type="entry name" value="GP_PDE_dom"/>
</dbReference>
<feature type="domain" description="GP-PDE" evidence="1">
    <location>
        <begin position="39"/>
        <end position="301"/>
    </location>
</feature>
<dbReference type="InterPro" id="IPR017946">
    <property type="entry name" value="PLC-like_Pdiesterase_TIM-brl"/>
</dbReference>
<dbReference type="Gene3D" id="3.20.20.190">
    <property type="entry name" value="Phosphatidylinositol (PI) phosphodiesterase"/>
    <property type="match status" value="1"/>
</dbReference>
<gene>
    <name evidence="2" type="ORF">CLV58_1489</name>
</gene>
<reference evidence="2 3" key="1">
    <citation type="submission" date="2018-03" db="EMBL/GenBank/DDBJ databases">
        <title>Genomic Encyclopedia of Archaeal and Bacterial Type Strains, Phase II (KMG-II): from individual species to whole genera.</title>
        <authorList>
            <person name="Goeker M."/>
        </authorList>
    </citation>
    <scope>NUCLEOTIDE SEQUENCE [LARGE SCALE GENOMIC DNA]</scope>
    <source>
        <strain evidence="2 3">DSM 28354</strain>
    </source>
</reference>
<dbReference type="PANTHER" id="PTHR46320">
    <property type="entry name" value="GLYCEROPHOSPHODIESTER PHOSPHODIESTERASE 1"/>
    <property type="match status" value="1"/>
</dbReference>
<comment type="caution">
    <text evidence="2">The sequence shown here is derived from an EMBL/GenBank/DDBJ whole genome shotgun (WGS) entry which is preliminary data.</text>
</comment>